<dbReference type="RefSeq" id="WP_186826816.1">
    <property type="nucleotide sequence ID" value="NZ_BKAK01000019.1"/>
</dbReference>
<sequence length="102" mass="12050">MEMMKTRIIYSEQMLVYRKTTHIFLENNIYNFIGSDAHDIDNRTTGLRKAINILNDNNNEIINENIFKESSKKLINDEIINFVGKKVKIKKSIFSFFKTKSK</sequence>
<dbReference type="Proteomes" id="UP000679373">
    <property type="component" value="Chromosome"/>
</dbReference>
<organism evidence="1 2">
    <name type="scientific">Clostridium beijerinckii</name>
    <name type="common">Clostridium MP</name>
    <dbReference type="NCBI Taxonomy" id="1520"/>
    <lineage>
        <taxon>Bacteria</taxon>
        <taxon>Bacillati</taxon>
        <taxon>Bacillota</taxon>
        <taxon>Clostridia</taxon>
        <taxon>Eubacteriales</taxon>
        <taxon>Clostridiaceae</taxon>
        <taxon>Clostridium</taxon>
    </lineage>
</organism>
<evidence type="ECO:0000313" key="2">
    <source>
        <dbReference type="Proteomes" id="UP000679373"/>
    </source>
</evidence>
<accession>A0AB74VEU0</accession>
<evidence type="ECO:0008006" key="3">
    <source>
        <dbReference type="Google" id="ProtNLM"/>
    </source>
</evidence>
<dbReference type="AlphaFoldDB" id="A0AB74VEU0"/>
<keyword evidence="2" id="KW-1185">Reference proteome</keyword>
<reference evidence="1" key="1">
    <citation type="submission" date="2021-04" db="EMBL/GenBank/DDBJ databases">
        <title>Complete genome sequence of the type strain Clostridium beijerinckii NRRL B-598.</title>
        <authorList>
            <person name="Sedlar K."/>
            <person name="Branska B."/>
            <person name="Bezdicek M."/>
            <person name="Nykrynova M."/>
            <person name="Lengerova M."/>
            <person name="Skutkova H."/>
            <person name="Patakova P."/>
        </authorList>
    </citation>
    <scope>NUCLEOTIDE SEQUENCE</scope>
    <source>
        <strain evidence="1">DSM 791</strain>
    </source>
</reference>
<name>A0AB74VEU0_CLOBE</name>
<evidence type="ECO:0000313" key="1">
    <source>
        <dbReference type="EMBL" id="QUN34904.1"/>
    </source>
</evidence>
<dbReference type="EMBL" id="CP073653">
    <property type="protein sequence ID" value="QUN34904.1"/>
    <property type="molecule type" value="Genomic_DNA"/>
</dbReference>
<dbReference type="Gene3D" id="3.20.20.140">
    <property type="entry name" value="Metal-dependent hydrolases"/>
    <property type="match status" value="1"/>
</dbReference>
<gene>
    <name evidence="1" type="ORF">KEC93_23765</name>
</gene>
<dbReference type="GeneID" id="66347610"/>
<proteinExistence type="predicted"/>
<protein>
    <recommendedName>
        <fullName evidence="3">Protein-tyrosine-phosphatase</fullName>
    </recommendedName>
</protein>